<comment type="caution">
    <text evidence="10">The sequence shown here is derived from an EMBL/GenBank/DDBJ whole genome shotgun (WGS) entry which is preliminary data.</text>
</comment>
<dbReference type="SUPFAM" id="SSF51445">
    <property type="entry name" value="(Trans)glycosidases"/>
    <property type="match status" value="1"/>
</dbReference>
<sequence length="625" mass="65067">MKEALVNHQPPRRASHVAARLAVRIAALALLLALTPLLVTAPATTHAAGCTSTADCLSQMTLDEKIGQMTQVANTYLTTPADIKTYFIGSLLSGGGGGPNGAGGTASQWADMVDNFQSYALQTRLGIPMLYGVDAVHGHNNVSGAVIFPHNIGMGATRNTALEQQAAQVTRDEVLGTGIDWTFAPCVCVPRDDRWGRTYEGFGEDPALVSSMGVAAIKGFQGAGLGPNTIMATAKHYIGDGGTAWGTGSSGYQIDQGNAQISEAVLRAIHLPPYQSAVANSVASIMVSYSSWNGVKDHGNQYLITTVLKGELGFQGIVVSDWAGVNQINSNYTIAVRTAINAGIDMVMVPDNYKTFISTLKSEVNAGNVPIARIDDAVTRILNAKFALGLFANPYTDRSYTAQVGSAAHRAVARQAVRESLVLLKNNGVLPLAKTGTYKIVVGGSHADNLGYQMGGWSISWQGGSGATTTGGTTFWQALQAAKPASVTLQNVGTRTKGNYSGDVGIVVIGETPYAEGKGDSSTLAVSSANAAQVTDICSRTTKCVVILMSGRPLIINSQLSTAGAFVAAWLPGTEGAGITDVLFGDYGFAGKLPVSWPSAVSQQPINSGDGKTPLFPFGAGITPF</sequence>
<evidence type="ECO:0000256" key="1">
    <source>
        <dbReference type="ARBA" id="ARBA00000448"/>
    </source>
</evidence>
<evidence type="ECO:0000256" key="5">
    <source>
        <dbReference type="ARBA" id="ARBA00022801"/>
    </source>
</evidence>
<dbReference type="EC" id="3.2.1.21" evidence="3"/>
<evidence type="ECO:0000256" key="4">
    <source>
        <dbReference type="ARBA" id="ARBA00022729"/>
    </source>
</evidence>
<dbReference type="Gene3D" id="3.20.20.300">
    <property type="entry name" value="Glycoside hydrolase, family 3, N-terminal domain"/>
    <property type="match status" value="1"/>
</dbReference>
<dbReference type="GO" id="GO:0008422">
    <property type="term" value="F:beta-glucosidase activity"/>
    <property type="evidence" value="ECO:0007669"/>
    <property type="project" value="UniProtKB-EC"/>
</dbReference>
<feature type="domain" description="Glycoside hydrolase family 3 C-terminal" evidence="9">
    <location>
        <begin position="421"/>
        <end position="622"/>
    </location>
</feature>
<dbReference type="PATRIC" id="fig|186479.3.peg.10158"/>
<keyword evidence="11" id="KW-1185">Reference proteome</keyword>
<evidence type="ECO:0000259" key="9">
    <source>
        <dbReference type="Pfam" id="PF01915"/>
    </source>
</evidence>
<organism evidence="10 11">
    <name type="scientific">Kouleothrix aurantiaca</name>
    <dbReference type="NCBI Taxonomy" id="186479"/>
    <lineage>
        <taxon>Bacteria</taxon>
        <taxon>Bacillati</taxon>
        <taxon>Chloroflexota</taxon>
        <taxon>Chloroflexia</taxon>
        <taxon>Chloroflexales</taxon>
        <taxon>Roseiflexineae</taxon>
        <taxon>Roseiflexaceae</taxon>
        <taxon>Kouleothrix</taxon>
    </lineage>
</organism>
<dbReference type="Pfam" id="PF00933">
    <property type="entry name" value="Glyco_hydro_3"/>
    <property type="match status" value="1"/>
</dbReference>
<dbReference type="GO" id="GO:0009251">
    <property type="term" value="P:glucan catabolic process"/>
    <property type="evidence" value="ECO:0007669"/>
    <property type="project" value="TreeGrafter"/>
</dbReference>
<evidence type="ECO:0000256" key="6">
    <source>
        <dbReference type="ARBA" id="ARBA00023295"/>
    </source>
</evidence>
<name>A0A0P9D1C7_9CHLR</name>
<dbReference type="AlphaFoldDB" id="A0A0P9D1C7"/>
<keyword evidence="6 7" id="KW-0326">Glycosidase</keyword>
<feature type="domain" description="Glycoside hydrolase family 3 N-terminal" evidence="8">
    <location>
        <begin position="61"/>
        <end position="383"/>
    </location>
</feature>
<dbReference type="PRINTS" id="PR00133">
    <property type="entry name" value="GLHYDRLASE3"/>
</dbReference>
<dbReference type="SUPFAM" id="SSF52279">
    <property type="entry name" value="Beta-D-glucan exohydrolase, C-terminal domain"/>
    <property type="match status" value="1"/>
</dbReference>
<dbReference type="Pfam" id="PF01915">
    <property type="entry name" value="Glyco_hydro_3_C"/>
    <property type="match status" value="1"/>
</dbReference>
<dbReference type="InterPro" id="IPR036962">
    <property type="entry name" value="Glyco_hydro_3_N_sf"/>
</dbReference>
<evidence type="ECO:0000256" key="3">
    <source>
        <dbReference type="ARBA" id="ARBA00012744"/>
    </source>
</evidence>
<dbReference type="InterPro" id="IPR019800">
    <property type="entry name" value="Glyco_hydro_3_AS"/>
</dbReference>
<evidence type="ECO:0000313" key="11">
    <source>
        <dbReference type="Proteomes" id="UP000050509"/>
    </source>
</evidence>
<dbReference type="PANTHER" id="PTHR30620:SF16">
    <property type="entry name" value="LYSOSOMAL BETA GLUCOSIDASE"/>
    <property type="match status" value="1"/>
</dbReference>
<protein>
    <recommendedName>
        <fullName evidence="3">beta-glucosidase</fullName>
        <ecNumber evidence="3">3.2.1.21</ecNumber>
    </recommendedName>
</protein>
<dbReference type="EMBL" id="LJCR01000782">
    <property type="protein sequence ID" value="KPV51774.1"/>
    <property type="molecule type" value="Genomic_DNA"/>
</dbReference>
<dbReference type="Proteomes" id="UP000050509">
    <property type="component" value="Unassembled WGS sequence"/>
</dbReference>
<keyword evidence="5 7" id="KW-0378">Hydrolase</keyword>
<evidence type="ECO:0000259" key="8">
    <source>
        <dbReference type="Pfam" id="PF00933"/>
    </source>
</evidence>
<evidence type="ECO:0000256" key="7">
    <source>
        <dbReference type="RuleBase" id="RU361161"/>
    </source>
</evidence>
<gene>
    <name evidence="10" type="ORF">SE17_19320</name>
</gene>
<dbReference type="InterPro" id="IPR017853">
    <property type="entry name" value="GH"/>
</dbReference>
<comment type="similarity">
    <text evidence="2 7">Belongs to the glycosyl hydrolase 3 family.</text>
</comment>
<dbReference type="PROSITE" id="PS00775">
    <property type="entry name" value="GLYCOSYL_HYDROL_F3"/>
    <property type="match status" value="1"/>
</dbReference>
<dbReference type="InterPro" id="IPR036881">
    <property type="entry name" value="Glyco_hydro_3_C_sf"/>
</dbReference>
<dbReference type="InterPro" id="IPR001764">
    <property type="entry name" value="Glyco_hydro_3_N"/>
</dbReference>
<accession>A0A0P9D1C7</accession>
<comment type="catalytic activity">
    <reaction evidence="1">
        <text>Hydrolysis of terminal, non-reducing beta-D-glucosyl residues with release of beta-D-glucose.</text>
        <dbReference type="EC" id="3.2.1.21"/>
    </reaction>
</comment>
<dbReference type="Gene3D" id="3.40.50.1700">
    <property type="entry name" value="Glycoside hydrolase family 3 C-terminal domain"/>
    <property type="match status" value="1"/>
</dbReference>
<dbReference type="InterPro" id="IPR002772">
    <property type="entry name" value="Glyco_hydro_3_C"/>
</dbReference>
<keyword evidence="4" id="KW-0732">Signal</keyword>
<evidence type="ECO:0000313" key="10">
    <source>
        <dbReference type="EMBL" id="KPV51774.1"/>
    </source>
</evidence>
<proteinExistence type="inferred from homology"/>
<dbReference type="PANTHER" id="PTHR30620">
    <property type="entry name" value="PERIPLASMIC BETA-GLUCOSIDASE-RELATED"/>
    <property type="match status" value="1"/>
</dbReference>
<evidence type="ECO:0000256" key="2">
    <source>
        <dbReference type="ARBA" id="ARBA00005336"/>
    </source>
</evidence>
<dbReference type="InterPro" id="IPR051915">
    <property type="entry name" value="Cellulose_Degrad_GH3"/>
</dbReference>
<reference evidence="10 11" key="1">
    <citation type="submission" date="2015-09" db="EMBL/GenBank/DDBJ databases">
        <title>Draft genome sequence of Kouleothrix aurantiaca JCM 19913.</title>
        <authorList>
            <person name="Hemp J."/>
        </authorList>
    </citation>
    <scope>NUCLEOTIDE SEQUENCE [LARGE SCALE GENOMIC DNA]</scope>
    <source>
        <strain evidence="10 11">COM-B</strain>
    </source>
</reference>